<accession>A0A0F9SJS3</accession>
<organism evidence="2">
    <name type="scientific">marine sediment metagenome</name>
    <dbReference type="NCBI Taxonomy" id="412755"/>
    <lineage>
        <taxon>unclassified sequences</taxon>
        <taxon>metagenomes</taxon>
        <taxon>ecological metagenomes</taxon>
    </lineage>
</organism>
<comment type="caution">
    <text evidence="2">The sequence shown here is derived from an EMBL/GenBank/DDBJ whole genome shotgun (WGS) entry which is preliminary data.</text>
</comment>
<evidence type="ECO:0000313" key="2">
    <source>
        <dbReference type="EMBL" id="KKN67259.1"/>
    </source>
</evidence>
<reference evidence="2" key="1">
    <citation type="journal article" date="2015" name="Nature">
        <title>Complex archaea that bridge the gap between prokaryotes and eukaryotes.</title>
        <authorList>
            <person name="Spang A."/>
            <person name="Saw J.H."/>
            <person name="Jorgensen S.L."/>
            <person name="Zaremba-Niedzwiedzka K."/>
            <person name="Martijn J."/>
            <person name="Lind A.E."/>
            <person name="van Eijk R."/>
            <person name="Schleper C."/>
            <person name="Guy L."/>
            <person name="Ettema T.J."/>
        </authorList>
    </citation>
    <scope>NUCLEOTIDE SEQUENCE</scope>
</reference>
<evidence type="ECO:0008006" key="3">
    <source>
        <dbReference type="Google" id="ProtNLM"/>
    </source>
</evidence>
<keyword evidence="1" id="KW-0812">Transmembrane</keyword>
<keyword evidence="1" id="KW-1133">Transmembrane helix</keyword>
<proteinExistence type="predicted"/>
<keyword evidence="1" id="KW-0472">Membrane</keyword>
<dbReference type="AlphaFoldDB" id="A0A0F9SJS3"/>
<sequence length="93" mass="10615">MVEPQKDYDTSTLLILLLCCGFFPGLIYYGVKKKTCPMCTSTNWGIKPQEEIKSQIPQEEIKPQIPQKEIHFCPQCGSSVSGKFCRECGYEFK</sequence>
<evidence type="ECO:0000256" key="1">
    <source>
        <dbReference type="SAM" id="Phobius"/>
    </source>
</evidence>
<protein>
    <recommendedName>
        <fullName evidence="3">DZANK-type domain-containing protein</fullName>
    </recommendedName>
</protein>
<dbReference type="EMBL" id="LAZR01000479">
    <property type="protein sequence ID" value="KKN67259.1"/>
    <property type="molecule type" value="Genomic_DNA"/>
</dbReference>
<feature type="transmembrane region" description="Helical" evidence="1">
    <location>
        <begin position="12"/>
        <end position="31"/>
    </location>
</feature>
<name>A0A0F9SJS3_9ZZZZ</name>
<gene>
    <name evidence="2" type="ORF">LCGC14_0463490</name>
</gene>